<comment type="function">
    <text evidence="4">Binds mRNA; thus facilitating recognition of the initiation point. It is needed to translate mRNA with a short Shine-Dalgarno (SD) purine-rich sequence.</text>
</comment>
<sequence>MQQLAVGNIVEGKVTGITKFGAFVELPGGKTGMVHISEVAATYVKEIKDFIQENQMVKVKILSISEDGKVSLSIKKAQDRPAPPPRRSGPRSDSFEWAPKRSNENLSFEDMMAKFKQTSDDKMSDLKKYMDVKQRGSGRKGPSK</sequence>
<dbReference type="CDD" id="cd05692">
    <property type="entry name" value="S1_RPS1_repeat_hs4"/>
    <property type="match status" value="1"/>
</dbReference>
<dbReference type="InterPro" id="IPR050437">
    <property type="entry name" value="Ribos_protein_bS1-like"/>
</dbReference>
<dbReference type="PANTHER" id="PTHR10724">
    <property type="entry name" value="30S RIBOSOMAL PROTEIN S1"/>
    <property type="match status" value="1"/>
</dbReference>
<evidence type="ECO:0000256" key="5">
    <source>
        <dbReference type="SAM" id="MobiDB-lite"/>
    </source>
</evidence>
<gene>
    <name evidence="7" type="primary">yugI</name>
    <name evidence="7" type="ORF">AULFYP135_00732</name>
</gene>
<name>A0A6N2S2R8_9FIRM</name>
<dbReference type="GO" id="GO:0005840">
    <property type="term" value="C:ribosome"/>
    <property type="evidence" value="ECO:0007669"/>
    <property type="project" value="UniProtKB-KW"/>
</dbReference>
<proteinExistence type="inferred from homology"/>
<evidence type="ECO:0000256" key="1">
    <source>
        <dbReference type="ARBA" id="ARBA00006767"/>
    </source>
</evidence>
<dbReference type="SUPFAM" id="SSF50249">
    <property type="entry name" value="Nucleic acid-binding proteins"/>
    <property type="match status" value="1"/>
</dbReference>
<dbReference type="EMBL" id="CACRSL010000003">
    <property type="protein sequence ID" value="VYS87617.1"/>
    <property type="molecule type" value="Genomic_DNA"/>
</dbReference>
<evidence type="ECO:0000256" key="4">
    <source>
        <dbReference type="ARBA" id="ARBA00025604"/>
    </source>
</evidence>
<dbReference type="AlphaFoldDB" id="A0A6N2S2R8"/>
<dbReference type="PANTHER" id="PTHR10724:SF7">
    <property type="entry name" value="SMALL RIBOSOMAL SUBUNIT PROTEIN BS1C"/>
    <property type="match status" value="1"/>
</dbReference>
<evidence type="ECO:0000313" key="7">
    <source>
        <dbReference type="EMBL" id="VYS87617.1"/>
    </source>
</evidence>
<evidence type="ECO:0000256" key="3">
    <source>
        <dbReference type="ARBA" id="ARBA00023274"/>
    </source>
</evidence>
<protein>
    <submittedName>
        <fullName evidence="7">General stress protein 13</fullName>
    </submittedName>
</protein>
<evidence type="ECO:0000256" key="2">
    <source>
        <dbReference type="ARBA" id="ARBA00022980"/>
    </source>
</evidence>
<accession>A0A6N2S2R8</accession>
<keyword evidence="2" id="KW-0689">Ribosomal protein</keyword>
<dbReference type="InterPro" id="IPR012340">
    <property type="entry name" value="NA-bd_OB-fold"/>
</dbReference>
<evidence type="ECO:0000259" key="6">
    <source>
        <dbReference type="PROSITE" id="PS50126"/>
    </source>
</evidence>
<dbReference type="PROSITE" id="PS50126">
    <property type="entry name" value="S1"/>
    <property type="match status" value="1"/>
</dbReference>
<reference evidence="7" key="1">
    <citation type="submission" date="2019-11" db="EMBL/GenBank/DDBJ databases">
        <authorList>
            <person name="Feng L."/>
        </authorList>
    </citation>
    <scope>NUCLEOTIDE SEQUENCE</scope>
    <source>
        <strain evidence="7">AundefinedLFYP135</strain>
    </source>
</reference>
<dbReference type="InterPro" id="IPR003029">
    <property type="entry name" value="S1_domain"/>
</dbReference>
<keyword evidence="3" id="KW-0687">Ribonucleoprotein</keyword>
<organism evidence="7">
    <name type="scientific">uncultured Anaerotruncus sp</name>
    <dbReference type="NCBI Taxonomy" id="905011"/>
    <lineage>
        <taxon>Bacteria</taxon>
        <taxon>Bacillati</taxon>
        <taxon>Bacillota</taxon>
        <taxon>Clostridia</taxon>
        <taxon>Eubacteriales</taxon>
        <taxon>Oscillospiraceae</taxon>
        <taxon>Anaerotruncus</taxon>
        <taxon>environmental samples</taxon>
    </lineage>
</organism>
<dbReference type="Pfam" id="PF00575">
    <property type="entry name" value="S1"/>
    <property type="match status" value="1"/>
</dbReference>
<feature type="domain" description="S1 motif" evidence="6">
    <location>
        <begin position="7"/>
        <end position="75"/>
    </location>
</feature>
<dbReference type="GO" id="GO:1990904">
    <property type="term" value="C:ribonucleoprotein complex"/>
    <property type="evidence" value="ECO:0007669"/>
    <property type="project" value="UniProtKB-KW"/>
</dbReference>
<dbReference type="FunFam" id="2.40.50.140:FF:000103">
    <property type="entry name" value="protein RRP5 homolog"/>
    <property type="match status" value="1"/>
</dbReference>
<dbReference type="GO" id="GO:0006412">
    <property type="term" value="P:translation"/>
    <property type="evidence" value="ECO:0007669"/>
    <property type="project" value="TreeGrafter"/>
</dbReference>
<dbReference type="GO" id="GO:0003735">
    <property type="term" value="F:structural constituent of ribosome"/>
    <property type="evidence" value="ECO:0007669"/>
    <property type="project" value="TreeGrafter"/>
</dbReference>
<feature type="compositionally biased region" description="Basic and acidic residues" evidence="5">
    <location>
        <begin position="111"/>
        <end position="134"/>
    </location>
</feature>
<dbReference type="GO" id="GO:0003729">
    <property type="term" value="F:mRNA binding"/>
    <property type="evidence" value="ECO:0007669"/>
    <property type="project" value="TreeGrafter"/>
</dbReference>
<comment type="similarity">
    <text evidence="1">Belongs to the bacterial ribosomal protein bS1 family.</text>
</comment>
<feature type="region of interest" description="Disordered" evidence="5">
    <location>
        <begin position="72"/>
        <end position="144"/>
    </location>
</feature>
<dbReference type="SMART" id="SM00316">
    <property type="entry name" value="S1"/>
    <property type="match status" value="1"/>
</dbReference>
<dbReference type="Gene3D" id="2.40.50.140">
    <property type="entry name" value="Nucleic acid-binding proteins"/>
    <property type="match status" value="1"/>
</dbReference>